<keyword evidence="2" id="KW-1185">Reference proteome</keyword>
<protein>
    <submittedName>
        <fullName evidence="1">Uncharacterized protein</fullName>
    </submittedName>
</protein>
<name>A0A0L0RUV0_ALLM3</name>
<dbReference type="Pfam" id="PF13516">
    <property type="entry name" value="LRR_6"/>
    <property type="match status" value="1"/>
</dbReference>
<reference evidence="2" key="2">
    <citation type="submission" date="2009-11" db="EMBL/GenBank/DDBJ databases">
        <title>The Genome Sequence of Allomyces macrogynus strain ATCC 38327.</title>
        <authorList>
            <consortium name="The Broad Institute Genome Sequencing Platform"/>
            <person name="Russ C."/>
            <person name="Cuomo C."/>
            <person name="Shea T."/>
            <person name="Young S.K."/>
            <person name="Zeng Q."/>
            <person name="Koehrsen M."/>
            <person name="Haas B."/>
            <person name="Borodovsky M."/>
            <person name="Guigo R."/>
            <person name="Alvarado L."/>
            <person name="Berlin A."/>
            <person name="Borenstein D."/>
            <person name="Chen Z."/>
            <person name="Engels R."/>
            <person name="Freedman E."/>
            <person name="Gellesch M."/>
            <person name="Goldberg J."/>
            <person name="Griggs A."/>
            <person name="Gujja S."/>
            <person name="Heiman D."/>
            <person name="Hepburn T."/>
            <person name="Howarth C."/>
            <person name="Jen D."/>
            <person name="Larson L."/>
            <person name="Lewis B."/>
            <person name="Mehta T."/>
            <person name="Park D."/>
            <person name="Pearson M."/>
            <person name="Roberts A."/>
            <person name="Saif S."/>
            <person name="Shenoy N."/>
            <person name="Sisk P."/>
            <person name="Stolte C."/>
            <person name="Sykes S."/>
            <person name="Walk T."/>
            <person name="White J."/>
            <person name="Yandava C."/>
            <person name="Burger G."/>
            <person name="Gray M.W."/>
            <person name="Holland P.W.H."/>
            <person name="King N."/>
            <person name="Lang F.B.F."/>
            <person name="Roger A.J."/>
            <person name="Ruiz-Trillo I."/>
            <person name="Lander E."/>
            <person name="Nusbaum C."/>
        </authorList>
    </citation>
    <scope>NUCLEOTIDE SEQUENCE [LARGE SCALE GENOMIC DNA]</scope>
    <source>
        <strain evidence="2">ATCC 38327</strain>
    </source>
</reference>
<sequence>MKRESSSSATSEESTRGDARTLAAICSNSTLTSNTDYPMIRAPIERLPYDVVEITSQWVLAGTISDRTALLHLAISSPMFFAPAVHTAIRHRRRNIPFIASGQNCSVASEDAWPWTKSVAAQTGGFVADIKAPSNLAWTWRLILPTRTFGRIYVPLNERRPGELNWISCKWTTVHVPETQLVRYTSNVTNQDLPVPRTCQYLTLCRADWEKPNVLPMYLNALVTLELLYIDLDDAARQQSLASLSALRSLIVRFGLIKDSHVLRSFYQQLPPTLVTLKLSFDEDDYPNDTGRRLVAGSLTSSLQQMKQLQVFSHDYLRVEDLALVIDALTLRSGSSDPAPMRSLHLVLAFPNTAPLVENRDKPRTVLTVSHLDCAIHECEQPRIGDERVGKALAMLPVPTQSLHLSLSEWTDSLANVMLNKLVTTTLRDIKLSLINDLDALGPYSSVHSILSLVALDPARKSPGIASLALTNCPLGRMMPDAIKEGWAMPSTLTSLRLSDNGLTTDDLAMLQPLLPPNLQHLDISKNKFCSLIVPLPSKLHTLNIAGNPGLSEDMNPGKWITSLPSTLRRLDIRLCNFNDKVGRMLIAARRRAGRMRAGWPKQEMVVDQHRNVVYPINRFSDEVYQALCGRNLE</sequence>
<accession>A0A0L0RUV0</accession>
<dbReference type="VEuPathDB" id="FungiDB:AMAG_00182"/>
<gene>
    <name evidence="1" type="ORF">AMAG_00182</name>
</gene>
<dbReference type="Gene3D" id="3.80.10.10">
    <property type="entry name" value="Ribonuclease Inhibitor"/>
    <property type="match status" value="1"/>
</dbReference>
<dbReference type="InterPro" id="IPR032675">
    <property type="entry name" value="LRR_dom_sf"/>
</dbReference>
<evidence type="ECO:0000313" key="1">
    <source>
        <dbReference type="EMBL" id="KNE54187.1"/>
    </source>
</evidence>
<dbReference type="OrthoDB" id="676979at2759"/>
<dbReference type="EMBL" id="GG745328">
    <property type="protein sequence ID" value="KNE54187.1"/>
    <property type="molecule type" value="Genomic_DNA"/>
</dbReference>
<organism evidence="1 2">
    <name type="scientific">Allomyces macrogynus (strain ATCC 38327)</name>
    <name type="common">Allomyces javanicus var. macrogynus</name>
    <dbReference type="NCBI Taxonomy" id="578462"/>
    <lineage>
        <taxon>Eukaryota</taxon>
        <taxon>Fungi</taxon>
        <taxon>Fungi incertae sedis</taxon>
        <taxon>Blastocladiomycota</taxon>
        <taxon>Blastocladiomycetes</taxon>
        <taxon>Blastocladiales</taxon>
        <taxon>Blastocladiaceae</taxon>
        <taxon>Allomyces</taxon>
    </lineage>
</organism>
<dbReference type="Pfam" id="PF00560">
    <property type="entry name" value="LRR_1"/>
    <property type="match status" value="1"/>
</dbReference>
<dbReference type="AlphaFoldDB" id="A0A0L0RUV0"/>
<evidence type="ECO:0000313" key="2">
    <source>
        <dbReference type="Proteomes" id="UP000054350"/>
    </source>
</evidence>
<dbReference type="Proteomes" id="UP000054350">
    <property type="component" value="Unassembled WGS sequence"/>
</dbReference>
<dbReference type="InterPro" id="IPR001611">
    <property type="entry name" value="Leu-rich_rpt"/>
</dbReference>
<proteinExistence type="predicted"/>
<dbReference type="SUPFAM" id="SSF52047">
    <property type="entry name" value="RNI-like"/>
    <property type="match status" value="1"/>
</dbReference>
<reference evidence="1 2" key="1">
    <citation type="submission" date="2009-11" db="EMBL/GenBank/DDBJ databases">
        <title>Annotation of Allomyces macrogynus ATCC 38327.</title>
        <authorList>
            <consortium name="The Broad Institute Genome Sequencing Platform"/>
            <person name="Russ C."/>
            <person name="Cuomo C."/>
            <person name="Burger G."/>
            <person name="Gray M.W."/>
            <person name="Holland P.W.H."/>
            <person name="King N."/>
            <person name="Lang F.B.F."/>
            <person name="Roger A.J."/>
            <person name="Ruiz-Trillo I."/>
            <person name="Young S.K."/>
            <person name="Zeng Q."/>
            <person name="Gargeya S."/>
            <person name="Fitzgerald M."/>
            <person name="Haas B."/>
            <person name="Abouelleil A."/>
            <person name="Alvarado L."/>
            <person name="Arachchi H.M."/>
            <person name="Berlin A."/>
            <person name="Chapman S.B."/>
            <person name="Gearin G."/>
            <person name="Goldberg J."/>
            <person name="Griggs A."/>
            <person name="Gujja S."/>
            <person name="Hansen M."/>
            <person name="Heiman D."/>
            <person name="Howarth C."/>
            <person name="Larimer J."/>
            <person name="Lui A."/>
            <person name="MacDonald P.J.P."/>
            <person name="McCowen C."/>
            <person name="Montmayeur A."/>
            <person name="Murphy C."/>
            <person name="Neiman D."/>
            <person name="Pearson M."/>
            <person name="Priest M."/>
            <person name="Roberts A."/>
            <person name="Saif S."/>
            <person name="Shea T."/>
            <person name="Sisk P."/>
            <person name="Stolte C."/>
            <person name="Sykes S."/>
            <person name="Wortman J."/>
            <person name="Nusbaum C."/>
            <person name="Birren B."/>
        </authorList>
    </citation>
    <scope>NUCLEOTIDE SEQUENCE [LARGE SCALE GENOMIC DNA]</scope>
    <source>
        <strain evidence="1 2">ATCC 38327</strain>
    </source>
</reference>